<sequence length="358" mass="39798">MNSMRKRERPALPDLTSAQSPQAAAKPRKLRVLVAGEFSAGKTSLINGLLGEKVLPSHVTATALPPIWLVHGRDRGQIWIDKEEVARPLCDLAQLNLEKARYCVIAHGAPILERIDIIDTPGSSDPNMPMESWQRMLRYADLVIWCTNATQAWRQSEKAVWDAMPQALLEQPMLVVTHGDRLPDERTRARLMRRVQREAGEVFPTIRLAALTDAQDVAQIGREIERLIGQIGQPSGETNETVAKFVRERDVIAFPKPRMPVKPRRLRSARLIKAEGAELPEVTDAEPLILDSPLPDYPPAEPASMPGPARALWEELTAGHAFTDAADVLAHVEHLLDRLDARAADEPEPAYATRRSTP</sequence>
<dbReference type="PANTHER" id="PTHR43681">
    <property type="entry name" value="TRANSMEMBRANE GTPASE FZO"/>
    <property type="match status" value="1"/>
</dbReference>
<evidence type="ECO:0000256" key="1">
    <source>
        <dbReference type="SAM" id="MobiDB-lite"/>
    </source>
</evidence>
<dbReference type="EMBL" id="CP019437">
    <property type="protein sequence ID" value="AQS48418.1"/>
    <property type="molecule type" value="Genomic_DNA"/>
</dbReference>
<dbReference type="InterPro" id="IPR027417">
    <property type="entry name" value="P-loop_NTPase"/>
</dbReference>
<dbReference type="Proteomes" id="UP000185622">
    <property type="component" value="Chromosome"/>
</dbReference>
<name>A0ABN4XG90_9RHOB</name>
<protein>
    <recommendedName>
        <fullName evidence="2">Dynamin N-terminal domain-containing protein</fullName>
    </recommendedName>
</protein>
<evidence type="ECO:0000313" key="4">
    <source>
        <dbReference type="Proteomes" id="UP000185622"/>
    </source>
</evidence>
<keyword evidence="4" id="KW-1185">Reference proteome</keyword>
<accession>A0ABN4XG90</accession>
<feature type="region of interest" description="Disordered" evidence="1">
    <location>
        <begin position="1"/>
        <end position="23"/>
    </location>
</feature>
<evidence type="ECO:0000313" key="3">
    <source>
        <dbReference type="EMBL" id="AQS48418.1"/>
    </source>
</evidence>
<gene>
    <name evidence="3" type="ORF">BMG03_11905</name>
</gene>
<feature type="domain" description="Dynamin N-terminal" evidence="2">
    <location>
        <begin position="32"/>
        <end position="160"/>
    </location>
</feature>
<organism evidence="3 4">
    <name type="scientific">Thioclava nitratireducens</name>
    <dbReference type="NCBI Taxonomy" id="1915078"/>
    <lineage>
        <taxon>Bacteria</taxon>
        <taxon>Pseudomonadati</taxon>
        <taxon>Pseudomonadota</taxon>
        <taxon>Alphaproteobacteria</taxon>
        <taxon>Rhodobacterales</taxon>
        <taxon>Paracoccaceae</taxon>
        <taxon>Thioclava</taxon>
    </lineage>
</organism>
<proteinExistence type="predicted"/>
<dbReference type="SUPFAM" id="SSF52540">
    <property type="entry name" value="P-loop containing nucleoside triphosphate hydrolases"/>
    <property type="match status" value="1"/>
</dbReference>
<dbReference type="RefSeq" id="WP_075774982.1">
    <property type="nucleotide sequence ID" value="NZ_CP019437.1"/>
</dbReference>
<dbReference type="PANTHER" id="PTHR43681:SF1">
    <property type="entry name" value="SARCALUMENIN"/>
    <property type="match status" value="1"/>
</dbReference>
<evidence type="ECO:0000259" key="2">
    <source>
        <dbReference type="Pfam" id="PF00350"/>
    </source>
</evidence>
<dbReference type="Gene3D" id="3.40.50.300">
    <property type="entry name" value="P-loop containing nucleotide triphosphate hydrolases"/>
    <property type="match status" value="1"/>
</dbReference>
<dbReference type="InterPro" id="IPR051943">
    <property type="entry name" value="TRAFAC_Dynamin-like_GTPase"/>
</dbReference>
<dbReference type="InterPro" id="IPR045063">
    <property type="entry name" value="Dynamin_N"/>
</dbReference>
<dbReference type="Pfam" id="PF00350">
    <property type="entry name" value="Dynamin_N"/>
    <property type="match status" value="1"/>
</dbReference>
<reference evidence="3 4" key="1">
    <citation type="submission" date="2017-01" db="EMBL/GenBank/DDBJ databases">
        <title>The complete genome sequence of a sulfur-oxidizing marine bacterium Thioclava sp. 25B10_4T.</title>
        <authorList>
            <person name="Liu Y."/>
            <person name="Lai Q."/>
            <person name="Shao Z."/>
        </authorList>
    </citation>
    <scope>NUCLEOTIDE SEQUENCE [LARGE SCALE GENOMIC DNA]</scope>
    <source>
        <strain evidence="3 4">25B10_4</strain>
    </source>
</reference>